<feature type="binding site" evidence="8">
    <location>
        <position position="93"/>
    </location>
    <ligand>
        <name>S-adenosyl-L-methionine</name>
        <dbReference type="ChEBI" id="CHEBI:59789"/>
    </ligand>
</feature>
<dbReference type="HAMAP" id="MF_01547">
    <property type="entry name" value="RNA_methyltr_E"/>
    <property type="match status" value="1"/>
</dbReference>
<dbReference type="GO" id="GO:0016435">
    <property type="term" value="F:rRNA (guanine) methyltransferase activity"/>
    <property type="evidence" value="ECO:0007669"/>
    <property type="project" value="TreeGrafter"/>
</dbReference>
<evidence type="ECO:0000313" key="13">
    <source>
        <dbReference type="EMBL" id="RSH91954.1"/>
    </source>
</evidence>
<proteinExistence type="inferred from homology"/>
<keyword evidence="14" id="KW-1185">Reference proteome</keyword>
<dbReference type="Pfam" id="PF01728">
    <property type="entry name" value="FtsJ"/>
    <property type="match status" value="1"/>
</dbReference>
<dbReference type="Pfam" id="PF07780">
    <property type="entry name" value="Spb1_C"/>
    <property type="match status" value="1"/>
</dbReference>
<dbReference type="InterPro" id="IPR050082">
    <property type="entry name" value="RNA_methyltr_RlmE"/>
</dbReference>
<feature type="binding site" evidence="8">
    <location>
        <position position="118"/>
    </location>
    <ligand>
        <name>S-adenosyl-L-methionine</name>
        <dbReference type="ChEBI" id="CHEBI:59789"/>
    </ligand>
</feature>
<dbReference type="Pfam" id="PF11861">
    <property type="entry name" value="DUF3381"/>
    <property type="match status" value="1"/>
</dbReference>
<evidence type="ECO:0000256" key="9">
    <source>
        <dbReference type="SAM" id="MobiDB-lite"/>
    </source>
</evidence>
<dbReference type="Gene3D" id="3.40.50.150">
    <property type="entry name" value="Vaccinia Virus protein VP39"/>
    <property type="match status" value="1"/>
</dbReference>
<dbReference type="PANTHER" id="PTHR10920">
    <property type="entry name" value="RIBOSOMAL RNA METHYLTRANSFERASE"/>
    <property type="match status" value="1"/>
</dbReference>
<dbReference type="FunFam" id="3.40.50.150:FF:000004">
    <property type="entry name" value="AdoMet-dependent rRNA methyltransferase SPB1"/>
    <property type="match status" value="1"/>
</dbReference>
<feature type="compositionally biased region" description="Basic and acidic residues" evidence="9">
    <location>
        <begin position="543"/>
        <end position="552"/>
    </location>
</feature>
<feature type="binding site" evidence="8">
    <location>
        <position position="57"/>
    </location>
    <ligand>
        <name>S-adenosyl-L-methionine</name>
        <dbReference type="ChEBI" id="CHEBI:59789"/>
    </ligand>
</feature>
<dbReference type="EMBL" id="RSCD01000007">
    <property type="protein sequence ID" value="RSH91954.1"/>
    <property type="molecule type" value="Genomic_DNA"/>
</dbReference>
<evidence type="ECO:0000256" key="2">
    <source>
        <dbReference type="ARBA" id="ARBA00022517"/>
    </source>
</evidence>
<keyword evidence="7 8" id="KW-0539">Nucleus</keyword>
<protein>
    <submittedName>
        <fullName evidence="13">AdoMet-dependent rRNA methyltransferase spb1</fullName>
    </submittedName>
</protein>
<feature type="compositionally biased region" description="Acidic residues" evidence="9">
    <location>
        <begin position="678"/>
        <end position="707"/>
    </location>
</feature>
<dbReference type="PANTHER" id="PTHR10920:SF13">
    <property type="entry name" value="PRE-RRNA 2'-O-RIBOSE RNA METHYLTRANSFERASE FTSJ3"/>
    <property type="match status" value="1"/>
</dbReference>
<organism evidence="13 14">
    <name type="scientific">Saitozyma podzolica</name>
    <dbReference type="NCBI Taxonomy" id="1890683"/>
    <lineage>
        <taxon>Eukaryota</taxon>
        <taxon>Fungi</taxon>
        <taxon>Dikarya</taxon>
        <taxon>Basidiomycota</taxon>
        <taxon>Agaricomycotina</taxon>
        <taxon>Tremellomycetes</taxon>
        <taxon>Tremellales</taxon>
        <taxon>Trimorphomycetaceae</taxon>
        <taxon>Saitozyma</taxon>
    </lineage>
</organism>
<feature type="active site" description="Proton acceptor" evidence="8">
    <location>
        <position position="158"/>
    </location>
</feature>
<feature type="region of interest" description="Disordered" evidence="9">
    <location>
        <begin position="447"/>
        <end position="508"/>
    </location>
</feature>
<dbReference type="GO" id="GO:0005730">
    <property type="term" value="C:nucleolus"/>
    <property type="evidence" value="ECO:0007669"/>
    <property type="project" value="UniProtKB-SubCell"/>
</dbReference>
<feature type="compositionally biased region" description="Polar residues" evidence="9">
    <location>
        <begin position="642"/>
        <end position="659"/>
    </location>
</feature>
<evidence type="ECO:0000256" key="7">
    <source>
        <dbReference type="ARBA" id="ARBA00023242"/>
    </source>
</evidence>
<evidence type="ECO:0000259" key="12">
    <source>
        <dbReference type="Pfam" id="PF11861"/>
    </source>
</evidence>
<feature type="domain" description="DUF3381" evidence="12">
    <location>
        <begin position="275"/>
        <end position="423"/>
    </location>
</feature>
<reference evidence="13 14" key="1">
    <citation type="submission" date="2018-11" db="EMBL/GenBank/DDBJ databases">
        <title>Genome sequence of Saitozyma podzolica DSM 27192.</title>
        <authorList>
            <person name="Aliyu H."/>
            <person name="Gorte O."/>
            <person name="Ochsenreither K."/>
        </authorList>
    </citation>
    <scope>NUCLEOTIDE SEQUENCE [LARGE SCALE GENOMIC DNA]</scope>
    <source>
        <strain evidence="13 14">DSM 27192</strain>
    </source>
</reference>
<dbReference type="InterPro" id="IPR028589">
    <property type="entry name" value="SPB1-like"/>
</dbReference>
<feature type="region of interest" description="Disordered" evidence="9">
    <location>
        <begin position="399"/>
        <end position="418"/>
    </location>
</feature>
<keyword evidence="4 8" id="KW-0489">Methyltransferase</keyword>
<dbReference type="OrthoDB" id="1287559at2759"/>
<feature type="compositionally biased region" description="Acidic residues" evidence="9">
    <location>
        <begin position="469"/>
        <end position="500"/>
    </location>
</feature>
<evidence type="ECO:0000256" key="6">
    <source>
        <dbReference type="ARBA" id="ARBA00022691"/>
    </source>
</evidence>
<dbReference type="AlphaFoldDB" id="A0A427YLG5"/>
<evidence type="ECO:0000313" key="14">
    <source>
        <dbReference type="Proteomes" id="UP000279259"/>
    </source>
</evidence>
<dbReference type="SUPFAM" id="SSF53335">
    <property type="entry name" value="S-adenosyl-L-methionine-dependent methyltransferases"/>
    <property type="match status" value="1"/>
</dbReference>
<dbReference type="InterPro" id="IPR029063">
    <property type="entry name" value="SAM-dependent_MTases_sf"/>
</dbReference>
<evidence type="ECO:0000259" key="10">
    <source>
        <dbReference type="Pfam" id="PF01728"/>
    </source>
</evidence>
<feature type="domain" description="Ribosomal RNA methyltransferase FtsJ" evidence="10">
    <location>
        <begin position="25"/>
        <end position="201"/>
    </location>
</feature>
<dbReference type="HAMAP" id="MF_03163">
    <property type="entry name" value="RNA_methyltr_E_SPB1"/>
    <property type="match status" value="1"/>
</dbReference>
<dbReference type="InterPro" id="IPR024576">
    <property type="entry name" value="rRNA_MeTfrase_Spb1_DUF3381"/>
</dbReference>
<feature type="compositionally biased region" description="Acidic residues" evidence="9">
    <location>
        <begin position="715"/>
        <end position="754"/>
    </location>
</feature>
<comment type="subcellular location">
    <subcellularLocation>
        <location evidence="1 8">Nucleus</location>
        <location evidence="1 8">Nucleolus</location>
    </subcellularLocation>
</comment>
<feature type="binding site" evidence="8">
    <location>
        <position position="59"/>
    </location>
    <ligand>
        <name>S-adenosyl-L-methionine</name>
        <dbReference type="ChEBI" id="CHEBI:59789"/>
    </ligand>
</feature>
<evidence type="ECO:0000256" key="3">
    <source>
        <dbReference type="ARBA" id="ARBA00022552"/>
    </source>
</evidence>
<dbReference type="GO" id="GO:0000463">
    <property type="term" value="P:maturation of LSU-rRNA from tricistronic rRNA transcript (SSU-rRNA, 5.8S rRNA, LSU-rRNA)"/>
    <property type="evidence" value="ECO:0007669"/>
    <property type="project" value="TreeGrafter"/>
</dbReference>
<dbReference type="GO" id="GO:0000466">
    <property type="term" value="P:maturation of 5.8S rRNA from tricistronic rRNA transcript (SSU-rRNA, 5.8S rRNA, LSU-rRNA)"/>
    <property type="evidence" value="ECO:0007669"/>
    <property type="project" value="TreeGrafter"/>
</dbReference>
<comment type="similarity">
    <text evidence="8">Belongs to the class I-like SAM-binding methyltransferase superfamily. RNA methyltransferase RlmE family. SPB1 subfamily.</text>
</comment>
<gene>
    <name evidence="13" type="primary">SPB1</name>
    <name evidence="13" type="ORF">EHS25_009324</name>
</gene>
<evidence type="ECO:0000256" key="4">
    <source>
        <dbReference type="ARBA" id="ARBA00022603"/>
    </source>
</evidence>
<dbReference type="GO" id="GO:0008650">
    <property type="term" value="F:rRNA (uridine-2'-O-)-methyltransferase activity"/>
    <property type="evidence" value="ECO:0007669"/>
    <property type="project" value="TreeGrafter"/>
</dbReference>
<dbReference type="InterPro" id="IPR002877">
    <property type="entry name" value="RNA_MeTrfase_FtsJ_dom"/>
</dbReference>
<keyword evidence="2 8" id="KW-0690">Ribosome biogenesis</keyword>
<evidence type="ECO:0000256" key="8">
    <source>
        <dbReference type="HAMAP-Rule" id="MF_03163"/>
    </source>
</evidence>
<keyword evidence="5 8" id="KW-0808">Transferase</keyword>
<keyword evidence="6 8" id="KW-0949">S-adenosyl-L-methionine</keyword>
<dbReference type="Proteomes" id="UP000279259">
    <property type="component" value="Unassembled WGS sequence"/>
</dbReference>
<feature type="compositionally biased region" description="Acidic residues" evidence="9">
    <location>
        <begin position="576"/>
        <end position="588"/>
    </location>
</feature>
<feature type="binding site" evidence="8">
    <location>
        <position position="77"/>
    </location>
    <ligand>
        <name>S-adenosyl-L-methionine</name>
        <dbReference type="ChEBI" id="CHEBI:59789"/>
    </ligand>
</feature>
<dbReference type="InterPro" id="IPR015507">
    <property type="entry name" value="rRNA-MeTfrase_E"/>
</dbReference>
<keyword evidence="3 8" id="KW-0698">rRNA processing</keyword>
<accession>A0A427YLG5</accession>
<dbReference type="STRING" id="1890683.A0A427YLG5"/>
<evidence type="ECO:0000259" key="11">
    <source>
        <dbReference type="Pfam" id="PF07780"/>
    </source>
</evidence>
<evidence type="ECO:0000256" key="5">
    <source>
        <dbReference type="ARBA" id="ARBA00022679"/>
    </source>
</evidence>
<comment type="caution">
    <text evidence="13">The sequence shown here is derived from an EMBL/GenBank/DDBJ whole genome shotgun (WGS) entry which is preliminary data.</text>
</comment>
<feature type="region of interest" description="Disordered" evidence="9">
    <location>
        <begin position="543"/>
        <end position="754"/>
    </location>
</feature>
<name>A0A427YLG5_9TREE</name>
<dbReference type="InterPro" id="IPR012920">
    <property type="entry name" value="rRNA_MeTfrase_SPB1-like_C"/>
</dbReference>
<evidence type="ECO:0000256" key="1">
    <source>
        <dbReference type="ARBA" id="ARBA00004604"/>
    </source>
</evidence>
<feature type="compositionally biased region" description="Basic and acidic residues" evidence="9">
    <location>
        <begin position="562"/>
        <end position="575"/>
    </location>
</feature>
<feature type="compositionally biased region" description="Acidic residues" evidence="9">
    <location>
        <begin position="602"/>
        <end position="612"/>
    </location>
</feature>
<dbReference type="GO" id="GO:0030687">
    <property type="term" value="C:preribosome, large subunit precursor"/>
    <property type="evidence" value="ECO:0007669"/>
    <property type="project" value="TreeGrafter"/>
</dbReference>
<sequence length="949" mass="105565">MGKHDKKTGKGRLDKFYKLAKEQGYRARSAFKLIHLNRKYDLLSKARCAIDLCAAPGGWLQVAEKYMPKGSLIVGVDLNAIKPLPHVTTFVSDITTPQCRQLLRTHLHDWKADLVMHDGAPNVGSAWVQDAFTQNELVLQSLKLATEFLVKGGSFVTKVFRSQDYNSLLWVFGQLFRQVEATKPPSSRNVSAEIFVVCRDFIAPKHIDPKFLDPKHVFKDLGSLPTSITAAPVDPSSSAQGAAAPAATQGSTSAAANAAAKIAGSNHAHANVFMPEKKRRHREGYAEGDYTLFHAASAEDFVKGTDPVSLLGMMNKIEFVSDEEKSWLKSRHTTPDVVANFADLKVLGKGDFKLLMKWRLAIRLESGLDVKADQHQDVTEEVTVEPMDEEEQISEELKRLSEAKHAKQRQDRKRANEKKARDLLKLQLNMTAPDLETEDLALGGEEVFDLGEGEREAKRQGKSRSLGDLVEDADGMDADSEEAESDVADDDDEVFDSEEERELKLGALEGELDDLYGQYKDRMSERDAKWKVKQARNKDKNFDAWHGIREGSDSENDGVAKGYRDGMVRAPRRGDADEDDGEESEEGGWDVTAAVKAKLGEEADSSDDDDQVDAPAEKPKKKTVKFERSTVAPKPVAGGSRLVTSLQEPEQRAQMSRQAQVWFDQSVFKGVGDLAALDGDDEEDDDEMEADEDDESLEEDEDVDMEEASTLSSTLEDEELAEENEGDEDDDEFEIVPQDAEDDGPAWDVDDEDQDEVKKKIIQDKGLLTAEAVSLATRLVNRQITASQLVDDGFNRLSAYHKDGLPSWFADDESKHYKPNIPITKEAVDALREKQRALDARPIKKIAEAKARKKMKAVAKLEKAKKRADGVMEAEDLNMAEKARQVGKVMGRAKGNTKLKEKKVVVAKGTNKGIKGRPKGVKGKYKIVDARMRKEVRALKRIKKANKKR</sequence>
<feature type="domain" description="Ribosomal RNA methyltransferase SPB1-like C-terminal" evidence="11">
    <location>
        <begin position="727"/>
        <end position="944"/>
    </location>
</feature>